<comment type="similarity">
    <text evidence="9">Belongs to the OXA1/ALB3/YidC family.</text>
</comment>
<dbReference type="PRINTS" id="PR01900">
    <property type="entry name" value="YIDCPROTEIN"/>
</dbReference>
<dbReference type="AlphaFoldDB" id="A0A2U3KUJ8"/>
<gene>
    <name evidence="12" type="ORF">SBF1_2770007</name>
</gene>
<keyword evidence="6 10" id="KW-1133">Transmembrane helix</keyword>
<evidence type="ECO:0000256" key="8">
    <source>
        <dbReference type="ARBA" id="ARBA00023186"/>
    </source>
</evidence>
<keyword evidence="5" id="KW-0653">Protein transport</keyword>
<feature type="transmembrane region" description="Helical" evidence="10">
    <location>
        <begin position="30"/>
        <end position="48"/>
    </location>
</feature>
<evidence type="ECO:0000256" key="9">
    <source>
        <dbReference type="RuleBase" id="RU003945"/>
    </source>
</evidence>
<keyword evidence="7 10" id="KW-0472">Membrane</keyword>
<feature type="domain" description="Membrane insertase YidC/Oxa/ALB C-terminal" evidence="11">
    <location>
        <begin position="30"/>
        <end position="218"/>
    </location>
</feature>
<evidence type="ECO:0000259" key="11">
    <source>
        <dbReference type="Pfam" id="PF02096"/>
    </source>
</evidence>
<reference evidence="13" key="1">
    <citation type="submission" date="2018-02" db="EMBL/GenBank/DDBJ databases">
        <authorList>
            <person name="Hausmann B."/>
        </authorList>
    </citation>
    <scope>NUCLEOTIDE SEQUENCE [LARGE SCALE GENOMIC DNA]</scope>
    <source>
        <strain evidence="13">Peat soil MAG SbF1</strain>
    </source>
</reference>
<keyword evidence="3" id="KW-1003">Cell membrane</keyword>
<keyword evidence="8" id="KW-0143">Chaperone</keyword>
<evidence type="ECO:0000256" key="6">
    <source>
        <dbReference type="ARBA" id="ARBA00022989"/>
    </source>
</evidence>
<evidence type="ECO:0000256" key="2">
    <source>
        <dbReference type="ARBA" id="ARBA00022448"/>
    </source>
</evidence>
<proteinExistence type="inferred from homology"/>
<dbReference type="InterPro" id="IPR028055">
    <property type="entry name" value="YidC/Oxa/ALB_C"/>
</dbReference>
<dbReference type="InterPro" id="IPR047196">
    <property type="entry name" value="YidC_ALB_C"/>
</dbReference>
<name>A0A2U3KUJ8_9FIRM</name>
<dbReference type="GO" id="GO:0005886">
    <property type="term" value="C:plasma membrane"/>
    <property type="evidence" value="ECO:0007669"/>
    <property type="project" value="UniProtKB-SubCell"/>
</dbReference>
<evidence type="ECO:0000256" key="1">
    <source>
        <dbReference type="ARBA" id="ARBA00004651"/>
    </source>
</evidence>
<accession>A0A2U3KUJ8</accession>
<dbReference type="GO" id="GO:0032977">
    <property type="term" value="F:membrane insertase activity"/>
    <property type="evidence" value="ECO:0007669"/>
    <property type="project" value="InterPro"/>
</dbReference>
<dbReference type="CDD" id="cd20070">
    <property type="entry name" value="5TM_YidC_Alb3"/>
    <property type="match status" value="1"/>
</dbReference>
<dbReference type="EMBL" id="OMOF01000198">
    <property type="protein sequence ID" value="SPF43237.1"/>
    <property type="molecule type" value="Genomic_DNA"/>
</dbReference>
<protein>
    <submittedName>
        <fullName evidence="12">60Kd inner membrane family protein</fullName>
    </submittedName>
</protein>
<evidence type="ECO:0000256" key="4">
    <source>
        <dbReference type="ARBA" id="ARBA00022692"/>
    </source>
</evidence>
<dbReference type="NCBIfam" id="TIGR03592">
    <property type="entry name" value="yidC_oxa1_cterm"/>
    <property type="match status" value="1"/>
</dbReference>
<evidence type="ECO:0000256" key="3">
    <source>
        <dbReference type="ARBA" id="ARBA00022475"/>
    </source>
</evidence>
<evidence type="ECO:0000256" key="5">
    <source>
        <dbReference type="ARBA" id="ARBA00022927"/>
    </source>
</evidence>
<keyword evidence="4 9" id="KW-0812">Transmembrane</keyword>
<dbReference type="PANTHER" id="PTHR12428">
    <property type="entry name" value="OXA1"/>
    <property type="match status" value="1"/>
</dbReference>
<evidence type="ECO:0000313" key="13">
    <source>
        <dbReference type="Proteomes" id="UP000238916"/>
    </source>
</evidence>
<sequence>MNIFGSIIQGMTYLLNILYNLSAAVGLPNYGVAIILLTVLIKTLIYPLTYKQMVSMRKTVDLQPKIKAIQAKYKNDKEKASAAVMELYKEHNVNPMGGCLPIVVQLPIFWSLYSTLRNFKYDPSNIGAHMFLGFDLTHIYGFMPPTLHLILPIFAAATTYLQTKVTNPNASTDPTQKTMLYMMPLFFAYISATVPSGLALYWVTMNCVSILQQLYINRRLTNKNKSAA</sequence>
<dbReference type="Proteomes" id="UP000238916">
    <property type="component" value="Unassembled WGS sequence"/>
</dbReference>
<evidence type="ECO:0000256" key="10">
    <source>
        <dbReference type="SAM" id="Phobius"/>
    </source>
</evidence>
<feature type="transmembrane region" description="Helical" evidence="10">
    <location>
        <begin position="139"/>
        <end position="161"/>
    </location>
</feature>
<feature type="transmembrane region" description="Helical" evidence="10">
    <location>
        <begin position="181"/>
        <end position="203"/>
    </location>
</feature>
<organism evidence="12 13">
    <name type="scientific">Candidatus Desulfosporosinus infrequens</name>
    <dbReference type="NCBI Taxonomy" id="2043169"/>
    <lineage>
        <taxon>Bacteria</taxon>
        <taxon>Bacillati</taxon>
        <taxon>Bacillota</taxon>
        <taxon>Clostridia</taxon>
        <taxon>Eubacteriales</taxon>
        <taxon>Desulfitobacteriaceae</taxon>
        <taxon>Desulfosporosinus</taxon>
    </lineage>
</organism>
<dbReference type="PANTHER" id="PTHR12428:SF65">
    <property type="entry name" value="CYTOCHROME C OXIDASE ASSEMBLY PROTEIN COX18, MITOCHONDRIAL"/>
    <property type="match status" value="1"/>
</dbReference>
<evidence type="ECO:0000256" key="7">
    <source>
        <dbReference type="ARBA" id="ARBA00023136"/>
    </source>
</evidence>
<evidence type="ECO:0000313" key="12">
    <source>
        <dbReference type="EMBL" id="SPF43237.1"/>
    </source>
</evidence>
<dbReference type="GO" id="GO:0051205">
    <property type="term" value="P:protein insertion into membrane"/>
    <property type="evidence" value="ECO:0007669"/>
    <property type="project" value="TreeGrafter"/>
</dbReference>
<dbReference type="GO" id="GO:0015031">
    <property type="term" value="P:protein transport"/>
    <property type="evidence" value="ECO:0007669"/>
    <property type="project" value="UniProtKB-KW"/>
</dbReference>
<dbReference type="Pfam" id="PF02096">
    <property type="entry name" value="60KD_IMP"/>
    <property type="match status" value="1"/>
</dbReference>
<keyword evidence="2" id="KW-0813">Transport</keyword>
<dbReference type="InterPro" id="IPR001708">
    <property type="entry name" value="YidC/ALB3/OXA1/COX18"/>
</dbReference>
<comment type="subcellular location">
    <subcellularLocation>
        <location evidence="1">Cell membrane</location>
        <topology evidence="1">Multi-pass membrane protein</topology>
    </subcellularLocation>
    <subcellularLocation>
        <location evidence="9">Membrane</location>
        <topology evidence="9">Multi-pass membrane protein</topology>
    </subcellularLocation>
</comment>